<proteinExistence type="predicted"/>
<sequence length="92" mass="10194">MDLLAKFKQRLFTAYEEPYDLSSDALETLNKHLKRNDSGGVGLDLSDKDVIAALIACVDEAYLADQESVSQQGRGQQHPQQSTSEYVPYNAS</sequence>
<gene>
    <name evidence="2" type="ORF">IDAT_12840</name>
</gene>
<organism evidence="2 3">
    <name type="scientific">Pseudidiomarina atlantica</name>
    <dbReference type="NCBI Taxonomy" id="1517416"/>
    <lineage>
        <taxon>Bacteria</taxon>
        <taxon>Pseudomonadati</taxon>
        <taxon>Pseudomonadota</taxon>
        <taxon>Gammaproteobacteria</taxon>
        <taxon>Alteromonadales</taxon>
        <taxon>Idiomarinaceae</taxon>
        <taxon>Pseudidiomarina</taxon>
    </lineage>
</organism>
<dbReference type="AlphaFoldDB" id="A0A094IKR9"/>
<dbReference type="EMBL" id="JPIN01000024">
    <property type="protein sequence ID" value="KFZ27772.1"/>
    <property type="molecule type" value="Genomic_DNA"/>
</dbReference>
<evidence type="ECO:0000313" key="3">
    <source>
        <dbReference type="Proteomes" id="UP000053718"/>
    </source>
</evidence>
<feature type="compositionally biased region" description="Low complexity" evidence="1">
    <location>
        <begin position="71"/>
        <end position="81"/>
    </location>
</feature>
<evidence type="ECO:0000313" key="2">
    <source>
        <dbReference type="EMBL" id="KFZ27772.1"/>
    </source>
</evidence>
<accession>A0A094IKR9</accession>
<comment type="caution">
    <text evidence="2">The sequence shown here is derived from an EMBL/GenBank/DDBJ whole genome shotgun (WGS) entry which is preliminary data.</text>
</comment>
<protein>
    <submittedName>
        <fullName evidence="2">Uncharacterized protein</fullName>
    </submittedName>
</protein>
<feature type="region of interest" description="Disordered" evidence="1">
    <location>
        <begin position="67"/>
        <end position="92"/>
    </location>
</feature>
<dbReference type="Proteomes" id="UP000053718">
    <property type="component" value="Unassembled WGS sequence"/>
</dbReference>
<reference evidence="2 3" key="1">
    <citation type="submission" date="2014-06" db="EMBL/GenBank/DDBJ databases">
        <title>Draft genome sequence of Idiomarina sp. MCCC 1A10513.</title>
        <authorList>
            <person name="Du J."/>
            <person name="Lai Q."/>
            <person name="Shao Z."/>
        </authorList>
    </citation>
    <scope>NUCLEOTIDE SEQUENCE [LARGE SCALE GENOMIC DNA]</scope>
    <source>
        <strain evidence="2 3">MCCC 1A10513</strain>
    </source>
</reference>
<evidence type="ECO:0000256" key="1">
    <source>
        <dbReference type="SAM" id="MobiDB-lite"/>
    </source>
</evidence>
<keyword evidence="3" id="KW-1185">Reference proteome</keyword>
<name>A0A094IKR9_9GAMM</name>